<dbReference type="InterPro" id="IPR002110">
    <property type="entry name" value="Ankyrin_rpt"/>
</dbReference>
<dbReference type="InterPro" id="IPR036770">
    <property type="entry name" value="Ankyrin_rpt-contain_sf"/>
</dbReference>
<dbReference type="Pfam" id="PF12796">
    <property type="entry name" value="Ank_2"/>
    <property type="match status" value="1"/>
</dbReference>
<evidence type="ECO:0000313" key="4">
    <source>
        <dbReference type="EMBL" id="RDW57399.1"/>
    </source>
</evidence>
<proteinExistence type="predicted"/>
<dbReference type="PROSITE" id="PS50088">
    <property type="entry name" value="ANK_REPEAT"/>
    <property type="match status" value="3"/>
</dbReference>
<dbReference type="PANTHER" id="PTHR24193:SF121">
    <property type="entry name" value="ADA2A-CONTAINING COMPLEX COMPONENT 3, ISOFORM D"/>
    <property type="match status" value="1"/>
</dbReference>
<dbReference type="InterPro" id="IPR050663">
    <property type="entry name" value="Ankyrin-SOCS_Box"/>
</dbReference>
<dbReference type="SMART" id="SM00248">
    <property type="entry name" value="ANK"/>
    <property type="match status" value="6"/>
</dbReference>
<dbReference type="SUPFAM" id="SSF48403">
    <property type="entry name" value="Ankyrin repeat"/>
    <property type="match status" value="1"/>
</dbReference>
<gene>
    <name evidence="4" type="ORF">BP5796_12849</name>
</gene>
<dbReference type="EMBL" id="PDLN01000023">
    <property type="protein sequence ID" value="RDW57399.1"/>
    <property type="molecule type" value="Genomic_DNA"/>
</dbReference>
<dbReference type="Gene3D" id="1.25.40.20">
    <property type="entry name" value="Ankyrin repeat-containing domain"/>
    <property type="match status" value="1"/>
</dbReference>
<accession>A0A3D8Q6I8</accession>
<dbReference type="Proteomes" id="UP000256328">
    <property type="component" value="Unassembled WGS sequence"/>
</dbReference>
<dbReference type="GO" id="GO:0000976">
    <property type="term" value="F:transcription cis-regulatory region binding"/>
    <property type="evidence" value="ECO:0007669"/>
    <property type="project" value="TreeGrafter"/>
</dbReference>
<keyword evidence="1" id="KW-0677">Repeat</keyword>
<dbReference type="PANTHER" id="PTHR24193">
    <property type="entry name" value="ANKYRIN REPEAT PROTEIN"/>
    <property type="match status" value="1"/>
</dbReference>
<protein>
    <submittedName>
        <fullName evidence="4">Uncharacterized protein</fullName>
    </submittedName>
</protein>
<feature type="repeat" description="ANK" evidence="3">
    <location>
        <begin position="519"/>
        <end position="551"/>
    </location>
</feature>
<evidence type="ECO:0000256" key="3">
    <source>
        <dbReference type="PROSITE-ProRule" id="PRU00023"/>
    </source>
</evidence>
<sequence length="587" mass="66368">MSRNFESQFEKWKWKKNLTEKDWLYIASELNRRREKDNRICRVFIGDFRLPDKKVRKETQRYTRPTLGARWSQLAVHPANTYIPPNPRGFEIRSPSPSMCDGRPQLAAPLMAIEPHQIVYLKSPYQLPFIIFQDFFWTQIVAKNSNQLLQGRFWDSSPSLSSSPDSHLLRDIAEPSILESDDPLLMDDNFNSSEYLIPAAMGPFHHTNPYRMLACAFFTDQNLDDLDALEEFERLQYQLPALLANMPEKQNGDLKSSMELLQGPPTIDSGRCFLEVAIYLYSNNMLNGADAPLHWIKEHVPWPTMKEVLLLKLPTLLEFAKYLFRYAVKSGHSDLVDHLIEIDPGLQEVMRSDMELFLDAIKSNNAKVVLSFLEAGASLSDGYFFPGSLQLARSIDIAQILVGAGADVNAHLRSSEFAYDFEAPPLLSAIWNQDLKMALYFISAGANLNKKISWKEYYVLRGGGPVVIWKSMTLLRAAVYTGNTEMVRLLLHAKADVAAVCEFGVRYHYTRPRTYNQTMKATALQAAAAVGNFEIVKLLLEARSDVNEPAHGKTGKTALQAATEVGNVDIVRFLLEHGAQANALGTR</sequence>
<evidence type="ECO:0000256" key="1">
    <source>
        <dbReference type="ARBA" id="ARBA00022737"/>
    </source>
</evidence>
<dbReference type="AlphaFoldDB" id="A0A3D8Q6I8"/>
<comment type="caution">
    <text evidence="4">The sequence shown here is derived from an EMBL/GenBank/DDBJ whole genome shotgun (WGS) entry which is preliminary data.</text>
</comment>
<feature type="repeat" description="ANK" evidence="3">
    <location>
        <begin position="470"/>
        <end position="502"/>
    </location>
</feature>
<dbReference type="PROSITE" id="PS50297">
    <property type="entry name" value="ANK_REP_REGION"/>
    <property type="match status" value="2"/>
</dbReference>
<dbReference type="GO" id="GO:0045944">
    <property type="term" value="P:positive regulation of transcription by RNA polymerase II"/>
    <property type="evidence" value="ECO:0007669"/>
    <property type="project" value="TreeGrafter"/>
</dbReference>
<name>A0A3D8Q6I8_9HELO</name>
<dbReference type="OrthoDB" id="194358at2759"/>
<feature type="repeat" description="ANK" evidence="3">
    <location>
        <begin position="554"/>
        <end position="586"/>
    </location>
</feature>
<evidence type="ECO:0000313" key="5">
    <source>
        <dbReference type="Proteomes" id="UP000256328"/>
    </source>
</evidence>
<keyword evidence="2 3" id="KW-0040">ANK repeat</keyword>
<organism evidence="4 5">
    <name type="scientific">Coleophoma crateriformis</name>
    <dbReference type="NCBI Taxonomy" id="565419"/>
    <lineage>
        <taxon>Eukaryota</taxon>
        <taxon>Fungi</taxon>
        <taxon>Dikarya</taxon>
        <taxon>Ascomycota</taxon>
        <taxon>Pezizomycotina</taxon>
        <taxon>Leotiomycetes</taxon>
        <taxon>Helotiales</taxon>
        <taxon>Dermateaceae</taxon>
        <taxon>Coleophoma</taxon>
    </lineage>
</organism>
<evidence type="ECO:0000256" key="2">
    <source>
        <dbReference type="ARBA" id="ARBA00023043"/>
    </source>
</evidence>
<keyword evidence="5" id="KW-1185">Reference proteome</keyword>
<dbReference type="GO" id="GO:0005634">
    <property type="term" value="C:nucleus"/>
    <property type="evidence" value="ECO:0007669"/>
    <property type="project" value="TreeGrafter"/>
</dbReference>
<reference evidence="4 5" key="1">
    <citation type="journal article" date="2018" name="IMA Fungus">
        <title>IMA Genome-F 9: Draft genome sequence of Annulohypoxylon stygium, Aspergillus mulundensis, Berkeleyomyces basicola (syn. Thielaviopsis basicola), Ceratocystis smalleyi, two Cercospora beticola strains, Coleophoma cylindrospora, Fusarium fracticaudum, Phialophora cf. hyalina, and Morchella septimelata.</title>
        <authorList>
            <person name="Wingfield B.D."/>
            <person name="Bills G.F."/>
            <person name="Dong Y."/>
            <person name="Huang W."/>
            <person name="Nel W.J."/>
            <person name="Swalarsk-Parry B.S."/>
            <person name="Vaghefi N."/>
            <person name="Wilken P.M."/>
            <person name="An Z."/>
            <person name="de Beer Z.W."/>
            <person name="De Vos L."/>
            <person name="Chen L."/>
            <person name="Duong T.A."/>
            <person name="Gao Y."/>
            <person name="Hammerbacher A."/>
            <person name="Kikkert J.R."/>
            <person name="Li Y."/>
            <person name="Li H."/>
            <person name="Li K."/>
            <person name="Li Q."/>
            <person name="Liu X."/>
            <person name="Ma X."/>
            <person name="Naidoo K."/>
            <person name="Pethybridge S.J."/>
            <person name="Sun J."/>
            <person name="Steenkamp E.T."/>
            <person name="van der Nest M.A."/>
            <person name="van Wyk S."/>
            <person name="Wingfield M.J."/>
            <person name="Xiong C."/>
            <person name="Yue Q."/>
            <person name="Zhang X."/>
        </authorList>
    </citation>
    <scope>NUCLEOTIDE SEQUENCE [LARGE SCALE GENOMIC DNA]</scope>
    <source>
        <strain evidence="4 5">BP5796</strain>
    </source>
</reference>